<organism evidence="1 2">
    <name type="scientific">Triticum urartu</name>
    <name type="common">Red wild einkorn</name>
    <name type="synonym">Crithodium urartu</name>
    <dbReference type="NCBI Taxonomy" id="4572"/>
    <lineage>
        <taxon>Eukaryota</taxon>
        <taxon>Viridiplantae</taxon>
        <taxon>Streptophyta</taxon>
        <taxon>Embryophyta</taxon>
        <taxon>Tracheophyta</taxon>
        <taxon>Spermatophyta</taxon>
        <taxon>Magnoliopsida</taxon>
        <taxon>Liliopsida</taxon>
        <taxon>Poales</taxon>
        <taxon>Poaceae</taxon>
        <taxon>BOP clade</taxon>
        <taxon>Pooideae</taxon>
        <taxon>Triticodae</taxon>
        <taxon>Triticeae</taxon>
        <taxon>Triticinae</taxon>
        <taxon>Triticum</taxon>
    </lineage>
</organism>
<keyword evidence="2" id="KW-1185">Reference proteome</keyword>
<dbReference type="Proteomes" id="UP000015106">
    <property type="component" value="Chromosome 7"/>
</dbReference>
<proteinExistence type="predicted"/>
<reference evidence="1" key="2">
    <citation type="submission" date="2018-03" db="EMBL/GenBank/DDBJ databases">
        <title>The Triticum urartu genome reveals the dynamic nature of wheat genome evolution.</title>
        <authorList>
            <person name="Ling H."/>
            <person name="Ma B."/>
            <person name="Shi X."/>
            <person name="Liu H."/>
            <person name="Dong L."/>
            <person name="Sun H."/>
            <person name="Cao Y."/>
            <person name="Gao Q."/>
            <person name="Zheng S."/>
            <person name="Li Y."/>
            <person name="Yu Y."/>
            <person name="Du H."/>
            <person name="Qi M."/>
            <person name="Li Y."/>
            <person name="Yu H."/>
            <person name="Cui Y."/>
            <person name="Wang N."/>
            <person name="Chen C."/>
            <person name="Wu H."/>
            <person name="Zhao Y."/>
            <person name="Zhang J."/>
            <person name="Li Y."/>
            <person name="Zhou W."/>
            <person name="Zhang B."/>
            <person name="Hu W."/>
            <person name="Eijk M."/>
            <person name="Tang J."/>
            <person name="Witsenboer H."/>
            <person name="Zhao S."/>
            <person name="Li Z."/>
            <person name="Zhang A."/>
            <person name="Wang D."/>
            <person name="Liang C."/>
        </authorList>
    </citation>
    <scope>NUCLEOTIDE SEQUENCE [LARGE SCALE GENOMIC DNA]</scope>
    <source>
        <strain evidence="1">cv. G1812</strain>
    </source>
</reference>
<dbReference type="Gramene" id="TuG1812G0700004867.01.T02">
    <property type="protein sequence ID" value="TuG1812G0700004867.01.T02"/>
    <property type="gene ID" value="TuG1812G0700004867.01"/>
</dbReference>
<dbReference type="AlphaFoldDB" id="A0A8R7R705"/>
<protein>
    <submittedName>
        <fullName evidence="1">Uncharacterized protein</fullName>
    </submittedName>
</protein>
<accession>A0A8R7R705</accession>
<evidence type="ECO:0000313" key="1">
    <source>
        <dbReference type="EnsemblPlants" id="TuG1812G0700004867.01.T02"/>
    </source>
</evidence>
<reference evidence="1" key="3">
    <citation type="submission" date="2022-06" db="UniProtKB">
        <authorList>
            <consortium name="EnsemblPlants"/>
        </authorList>
    </citation>
    <scope>IDENTIFICATION</scope>
</reference>
<dbReference type="EnsemblPlants" id="TuG1812G0700004867.01.T02">
    <property type="protein sequence ID" value="TuG1812G0700004867.01.T02"/>
    <property type="gene ID" value="TuG1812G0700004867.01"/>
</dbReference>
<evidence type="ECO:0000313" key="2">
    <source>
        <dbReference type="Proteomes" id="UP000015106"/>
    </source>
</evidence>
<name>A0A8R7R705_TRIUA</name>
<reference evidence="2" key="1">
    <citation type="journal article" date="2013" name="Nature">
        <title>Draft genome of the wheat A-genome progenitor Triticum urartu.</title>
        <authorList>
            <person name="Ling H.Q."/>
            <person name="Zhao S."/>
            <person name="Liu D."/>
            <person name="Wang J."/>
            <person name="Sun H."/>
            <person name="Zhang C."/>
            <person name="Fan H."/>
            <person name="Li D."/>
            <person name="Dong L."/>
            <person name="Tao Y."/>
            <person name="Gao C."/>
            <person name="Wu H."/>
            <person name="Li Y."/>
            <person name="Cui Y."/>
            <person name="Guo X."/>
            <person name="Zheng S."/>
            <person name="Wang B."/>
            <person name="Yu K."/>
            <person name="Liang Q."/>
            <person name="Yang W."/>
            <person name="Lou X."/>
            <person name="Chen J."/>
            <person name="Feng M."/>
            <person name="Jian J."/>
            <person name="Zhang X."/>
            <person name="Luo G."/>
            <person name="Jiang Y."/>
            <person name="Liu J."/>
            <person name="Wang Z."/>
            <person name="Sha Y."/>
            <person name="Zhang B."/>
            <person name="Wu H."/>
            <person name="Tang D."/>
            <person name="Shen Q."/>
            <person name="Xue P."/>
            <person name="Zou S."/>
            <person name="Wang X."/>
            <person name="Liu X."/>
            <person name="Wang F."/>
            <person name="Yang Y."/>
            <person name="An X."/>
            <person name="Dong Z."/>
            <person name="Zhang K."/>
            <person name="Zhang X."/>
            <person name="Luo M.C."/>
            <person name="Dvorak J."/>
            <person name="Tong Y."/>
            <person name="Wang J."/>
            <person name="Yang H."/>
            <person name="Li Z."/>
            <person name="Wang D."/>
            <person name="Zhang A."/>
            <person name="Wang J."/>
        </authorList>
    </citation>
    <scope>NUCLEOTIDE SEQUENCE</scope>
    <source>
        <strain evidence="2">cv. G1812</strain>
    </source>
</reference>
<sequence>MALEEGARVAAAAEARVAWLWRSMAGVRAASWSWSWSRGEARVAAAAELLCNIVPMNPLPQLASTDSFSYLPIRRSMKIQAAAVADYAVRLHAEPCWALLFFFVGLTYALATSYVRDSACLYFERKDMEKRIFRERKVSLDTWRRRSRQERRCERRPSIVFLVESGTRRPSWPIVGVAGRPEAATAGQCP</sequence>